<name>A0A8D8Y450_9HEMI</name>
<organism evidence="11">
    <name type="scientific">Cacopsylla melanoneura</name>
    <dbReference type="NCBI Taxonomy" id="428564"/>
    <lineage>
        <taxon>Eukaryota</taxon>
        <taxon>Metazoa</taxon>
        <taxon>Ecdysozoa</taxon>
        <taxon>Arthropoda</taxon>
        <taxon>Hexapoda</taxon>
        <taxon>Insecta</taxon>
        <taxon>Pterygota</taxon>
        <taxon>Neoptera</taxon>
        <taxon>Paraneoptera</taxon>
        <taxon>Hemiptera</taxon>
        <taxon>Sternorrhyncha</taxon>
        <taxon>Psylloidea</taxon>
        <taxon>Psyllidae</taxon>
        <taxon>Psyllinae</taxon>
        <taxon>Cacopsylla</taxon>
    </lineage>
</organism>
<evidence type="ECO:0000256" key="8">
    <source>
        <dbReference type="PROSITE-ProRule" id="PRU00042"/>
    </source>
</evidence>
<dbReference type="PANTHER" id="PTHR16515">
    <property type="entry name" value="PR DOMAIN ZINC FINGER PROTEIN"/>
    <property type="match status" value="1"/>
</dbReference>
<proteinExistence type="predicted"/>
<dbReference type="PROSITE" id="PS50157">
    <property type="entry name" value="ZINC_FINGER_C2H2_2"/>
    <property type="match status" value="12"/>
</dbReference>
<reference evidence="11" key="1">
    <citation type="submission" date="2021-05" db="EMBL/GenBank/DDBJ databases">
        <authorList>
            <person name="Alioto T."/>
            <person name="Alioto T."/>
            <person name="Gomez Garrido J."/>
        </authorList>
    </citation>
    <scope>NUCLEOTIDE SEQUENCE</scope>
</reference>
<feature type="domain" description="C2H2-type" evidence="10">
    <location>
        <begin position="508"/>
        <end position="531"/>
    </location>
</feature>
<feature type="compositionally biased region" description="Pro residues" evidence="9">
    <location>
        <begin position="761"/>
        <end position="778"/>
    </location>
</feature>
<dbReference type="Gene3D" id="3.30.160.60">
    <property type="entry name" value="Classic Zinc Finger"/>
    <property type="match status" value="11"/>
</dbReference>
<feature type="domain" description="C2H2-type" evidence="10">
    <location>
        <begin position="670"/>
        <end position="697"/>
    </location>
</feature>
<feature type="domain" description="C2H2-type" evidence="10">
    <location>
        <begin position="556"/>
        <end position="585"/>
    </location>
</feature>
<protein>
    <submittedName>
        <fullName evidence="11">Zinc finger protein 91</fullName>
    </submittedName>
</protein>
<comment type="subcellular location">
    <subcellularLocation>
        <location evidence="1">Nucleus</location>
    </subcellularLocation>
</comment>
<dbReference type="EMBL" id="HBUF01193745">
    <property type="protein sequence ID" value="CAG6659300.1"/>
    <property type="molecule type" value="Transcribed_RNA"/>
</dbReference>
<sequence length="778" mass="90538">MGVKSTGTFVCWYCNHGLEDKRQLEVHIKIEHGQIVYGQSEWYGCRTCFNMLYSRRQDIIRHMLHIHNETIIKPEDYLVTRVGDITLPCQVCGIRNLFARYCKAHNSHNEETNTYNCKFCEVVFSDKRILQAHVNIEHGTEVYDDVNFQCFMCKICCDQLYLGHDEFQSHLRETHGESHVVFDSYVVTSLEQILLSCKLCNEPCVFSGFCREHDANVNIDNCNEHPEAHACEPCNVLYNDCNDLWIHLFSQHIDEPLYCNLCDKSLASIIKAPSELMKHWRRVHKSTGVDLLSEEELREKAAVEIDGQIKFECLDCNAIMKNFGSLKKHVRESHSGETFSCDECSKSFSTKKSLRDHYKKLHRISIRSSREENDMKKRSMVYVEGVVKYKCPECGFMVKRFQGLREHIVSVHAEVKEHVCIVCGSAFGLARRLKTHYIRRHTVNILTQANHDTEDKLDVTKIFNVNKEDCQIMLGEKVKFKCPECPRSYGNFSELKKHLAVHTGEKQFVCSVCQRGFYMKNRLNEHYKRVHHMNFTSRDHDLRRETETNVDGVRKYKCPQPGCASSFQRFNALQEHMLSHTGEKPYTCEACGKSFPLKRRLNAHYNKWHLGKGYRCHICGSTMSNAANFKDHLDSHRGEKKYTCETCGTGFAYKSSLYHHRFTHIKDRTYPCTYCERKYQSPKTLKEHLKVHTNGDVRHICQTCGSEFHTRKNLLTHIRTHNTDRTHVCELCNANLKTRRSLLRHYTTHGTQLASIAFNPAQPPPPQHVQMNPNPPMY</sequence>
<dbReference type="FunFam" id="3.30.160.60:FF:000100">
    <property type="entry name" value="Zinc finger 45-like"/>
    <property type="match status" value="1"/>
</dbReference>
<evidence type="ECO:0000259" key="10">
    <source>
        <dbReference type="PROSITE" id="PS50157"/>
    </source>
</evidence>
<dbReference type="GO" id="GO:0005634">
    <property type="term" value="C:nucleus"/>
    <property type="evidence" value="ECO:0007669"/>
    <property type="project" value="UniProtKB-SubCell"/>
</dbReference>
<dbReference type="Pfam" id="PF00096">
    <property type="entry name" value="zf-C2H2"/>
    <property type="match status" value="5"/>
</dbReference>
<keyword evidence="4 8" id="KW-0863">Zinc-finger</keyword>
<dbReference type="InterPro" id="IPR036236">
    <property type="entry name" value="Znf_C2H2_sf"/>
</dbReference>
<dbReference type="GO" id="GO:0008270">
    <property type="term" value="F:zinc ion binding"/>
    <property type="evidence" value="ECO:0007669"/>
    <property type="project" value="UniProtKB-KW"/>
</dbReference>
<keyword evidence="7" id="KW-0539">Nucleus</keyword>
<feature type="domain" description="C2H2-type" evidence="10">
    <location>
        <begin position="339"/>
        <end position="362"/>
    </location>
</feature>
<dbReference type="InterPro" id="IPR013087">
    <property type="entry name" value="Znf_C2H2_type"/>
</dbReference>
<feature type="domain" description="C2H2-type" evidence="10">
    <location>
        <begin position="699"/>
        <end position="726"/>
    </location>
</feature>
<feature type="domain" description="C2H2-type" evidence="10">
    <location>
        <begin position="480"/>
        <end position="507"/>
    </location>
</feature>
<dbReference type="AlphaFoldDB" id="A0A8D8Y450"/>
<dbReference type="SUPFAM" id="SSF57667">
    <property type="entry name" value="beta-beta-alpha zinc fingers"/>
    <property type="match status" value="7"/>
</dbReference>
<keyword evidence="3" id="KW-0677">Repeat</keyword>
<dbReference type="GO" id="GO:0010468">
    <property type="term" value="P:regulation of gene expression"/>
    <property type="evidence" value="ECO:0007669"/>
    <property type="project" value="TreeGrafter"/>
</dbReference>
<evidence type="ECO:0000256" key="5">
    <source>
        <dbReference type="ARBA" id="ARBA00022833"/>
    </source>
</evidence>
<keyword evidence="6" id="KW-0238">DNA-binding</keyword>
<accession>A0A8D8Y450</accession>
<feature type="domain" description="C2H2-type" evidence="10">
    <location>
        <begin position="311"/>
        <end position="339"/>
    </location>
</feature>
<evidence type="ECO:0000256" key="1">
    <source>
        <dbReference type="ARBA" id="ARBA00004123"/>
    </source>
</evidence>
<evidence type="ECO:0000256" key="9">
    <source>
        <dbReference type="SAM" id="MobiDB-lite"/>
    </source>
</evidence>
<feature type="domain" description="C2H2-type" evidence="10">
    <location>
        <begin position="642"/>
        <end position="669"/>
    </location>
</feature>
<dbReference type="EMBL" id="HBUF01357377">
    <property type="protein sequence ID" value="CAG6718443.1"/>
    <property type="molecule type" value="Transcribed_RNA"/>
</dbReference>
<dbReference type="InterPro" id="IPR050331">
    <property type="entry name" value="Zinc_finger"/>
</dbReference>
<evidence type="ECO:0000256" key="3">
    <source>
        <dbReference type="ARBA" id="ARBA00022737"/>
    </source>
</evidence>
<keyword evidence="2" id="KW-0479">Metal-binding</keyword>
<feature type="domain" description="C2H2-type" evidence="10">
    <location>
        <begin position="389"/>
        <end position="417"/>
    </location>
</feature>
<evidence type="ECO:0000256" key="6">
    <source>
        <dbReference type="ARBA" id="ARBA00023125"/>
    </source>
</evidence>
<evidence type="ECO:0000313" key="11">
    <source>
        <dbReference type="EMBL" id="CAG6718443.1"/>
    </source>
</evidence>
<feature type="domain" description="C2H2-type" evidence="10">
    <location>
        <begin position="614"/>
        <end position="641"/>
    </location>
</feature>
<evidence type="ECO:0000256" key="2">
    <source>
        <dbReference type="ARBA" id="ARBA00022723"/>
    </source>
</evidence>
<dbReference type="SMART" id="SM00355">
    <property type="entry name" value="ZnF_C2H2"/>
    <property type="match status" value="19"/>
</dbReference>
<evidence type="ECO:0000256" key="4">
    <source>
        <dbReference type="ARBA" id="ARBA00022771"/>
    </source>
</evidence>
<dbReference type="EMBL" id="HBUF01357378">
    <property type="protein sequence ID" value="CAG6718449.1"/>
    <property type="molecule type" value="Transcribed_RNA"/>
</dbReference>
<dbReference type="EMBL" id="HBUF01357379">
    <property type="protein sequence ID" value="CAG6718456.1"/>
    <property type="molecule type" value="Transcribed_RNA"/>
</dbReference>
<feature type="domain" description="C2H2-type" evidence="10">
    <location>
        <begin position="115"/>
        <end position="143"/>
    </location>
</feature>
<dbReference type="EMBL" id="HBUF01193746">
    <property type="protein sequence ID" value="CAG6659307.1"/>
    <property type="molecule type" value="Transcribed_RNA"/>
</dbReference>
<evidence type="ECO:0000256" key="7">
    <source>
        <dbReference type="ARBA" id="ARBA00023242"/>
    </source>
</evidence>
<dbReference type="PANTHER" id="PTHR16515:SF49">
    <property type="entry name" value="GASTRULA ZINC FINGER PROTEIN XLCGF49.1-LIKE-RELATED"/>
    <property type="match status" value="1"/>
</dbReference>
<keyword evidence="5" id="KW-0862">Zinc</keyword>
<dbReference type="PROSITE" id="PS00028">
    <property type="entry name" value="ZINC_FINGER_C2H2_1"/>
    <property type="match status" value="16"/>
</dbReference>
<dbReference type="FunFam" id="3.30.160.60:FF:001325">
    <property type="entry name" value="zinc finger protein 200"/>
    <property type="match status" value="1"/>
</dbReference>
<feature type="region of interest" description="Disordered" evidence="9">
    <location>
        <begin position="758"/>
        <end position="778"/>
    </location>
</feature>
<feature type="domain" description="C2H2-type" evidence="10">
    <location>
        <begin position="586"/>
        <end position="614"/>
    </location>
</feature>